<accession>A0AAV7IAS3</accession>
<evidence type="ECO:0008006" key="4">
    <source>
        <dbReference type="Google" id="ProtNLM"/>
    </source>
</evidence>
<keyword evidence="3" id="KW-1185">Reference proteome</keyword>
<proteinExistence type="predicted"/>
<gene>
    <name evidence="2" type="ORF">KQX54_000035</name>
</gene>
<dbReference type="AlphaFoldDB" id="A0AAV7IAS3"/>
<feature type="compositionally biased region" description="Basic and acidic residues" evidence="1">
    <location>
        <begin position="28"/>
        <end position="64"/>
    </location>
</feature>
<evidence type="ECO:0000256" key="1">
    <source>
        <dbReference type="SAM" id="MobiDB-lite"/>
    </source>
</evidence>
<comment type="caution">
    <text evidence="2">The sequence shown here is derived from an EMBL/GenBank/DDBJ whole genome shotgun (WGS) entry which is preliminary data.</text>
</comment>
<name>A0AAV7IAS3_COTGL</name>
<feature type="non-terminal residue" evidence="2">
    <location>
        <position position="504"/>
    </location>
</feature>
<organism evidence="2 3">
    <name type="scientific">Cotesia glomerata</name>
    <name type="common">Lepidopteran parasitic wasp</name>
    <name type="synonym">Apanteles glomeratus</name>
    <dbReference type="NCBI Taxonomy" id="32391"/>
    <lineage>
        <taxon>Eukaryota</taxon>
        <taxon>Metazoa</taxon>
        <taxon>Ecdysozoa</taxon>
        <taxon>Arthropoda</taxon>
        <taxon>Hexapoda</taxon>
        <taxon>Insecta</taxon>
        <taxon>Pterygota</taxon>
        <taxon>Neoptera</taxon>
        <taxon>Endopterygota</taxon>
        <taxon>Hymenoptera</taxon>
        <taxon>Apocrita</taxon>
        <taxon>Ichneumonoidea</taxon>
        <taxon>Braconidae</taxon>
        <taxon>Microgastrinae</taxon>
        <taxon>Cotesia</taxon>
    </lineage>
</organism>
<protein>
    <recommendedName>
        <fullName evidence="4">Integrase zinc-binding domain-containing protein</fullName>
    </recommendedName>
</protein>
<sequence length="504" mass="55355">MTIRENPIPVITIPTTVVVAMGKVNIEDDRSDGRYNSRKDHGSPTQGRDKDLNWEGASREKTTRSEPLIVHSNPETSLRALRRIYICADELSISGPDADCHLENNLETIIQEKVCSVFFMHEKAEHDSEVIGDLEGKDMDTSVVATLEVSGPSSPIPGLIPIQGGATGYDEEVNQLSSDKDMDTSVVATLEVNGPSSPIPGLIPIQEGATGYDEEVNQPSSDKDMDTSVVATFGGGATGYDEEVNQPSSGKDIDTSVVATLEVNGPSSPIPGLIPIQGGTAGCINEARVFGIKRKREVSLDPQATFKSKTAPGNLLSKITNFLTAGMEEYAVRIGNVLTFQNTNLHVFHVFTKATSQDIVKPDDLEDWPLVERLLKTIFCDSKYKITVCTNEIITPSLADRMRIIQESHESVPGGHQGFARATAANNLNQAKQTSKQYYDRYTKPYNYQVNEEVYLLKEPRLNKFEPYWTGPFKVIRILNKENVEICLGGNKTKITHSNKLKPA</sequence>
<dbReference type="EMBL" id="JAHXZJ010000766">
    <property type="protein sequence ID" value="KAH0556480.1"/>
    <property type="molecule type" value="Genomic_DNA"/>
</dbReference>
<reference evidence="2 3" key="1">
    <citation type="journal article" date="2021" name="J. Hered.">
        <title>A chromosome-level genome assembly of the parasitoid wasp, Cotesia glomerata (Hymenoptera: Braconidae).</title>
        <authorList>
            <person name="Pinto B.J."/>
            <person name="Weis J.J."/>
            <person name="Gamble T."/>
            <person name="Ode P.J."/>
            <person name="Paul R."/>
            <person name="Zaspel J.M."/>
        </authorList>
    </citation>
    <scope>NUCLEOTIDE SEQUENCE [LARGE SCALE GENOMIC DNA]</scope>
    <source>
        <strain evidence="2">CgM1</strain>
    </source>
</reference>
<feature type="region of interest" description="Disordered" evidence="1">
    <location>
        <begin position="28"/>
        <end position="66"/>
    </location>
</feature>
<evidence type="ECO:0000313" key="2">
    <source>
        <dbReference type="EMBL" id="KAH0556480.1"/>
    </source>
</evidence>
<dbReference type="Proteomes" id="UP000826195">
    <property type="component" value="Unassembled WGS sequence"/>
</dbReference>
<evidence type="ECO:0000313" key="3">
    <source>
        <dbReference type="Proteomes" id="UP000826195"/>
    </source>
</evidence>